<feature type="region of interest" description="Disordered" evidence="4">
    <location>
        <begin position="91"/>
        <end position="111"/>
    </location>
</feature>
<keyword evidence="2" id="KW-0378">Hydrolase</keyword>
<dbReference type="InterPro" id="IPR001360">
    <property type="entry name" value="Glyco_hydro_1"/>
</dbReference>
<protein>
    <submittedName>
        <fullName evidence="5">Uncharacterized protein</fullName>
    </submittedName>
</protein>
<evidence type="ECO:0000256" key="4">
    <source>
        <dbReference type="SAM" id="MobiDB-lite"/>
    </source>
</evidence>
<comment type="similarity">
    <text evidence="1">Belongs to the glycosyl hydrolase 1 family.</text>
</comment>
<dbReference type="InterPro" id="IPR017853">
    <property type="entry name" value="GH"/>
</dbReference>
<evidence type="ECO:0000313" key="5">
    <source>
        <dbReference type="EMBL" id="KAL3695901.1"/>
    </source>
</evidence>
<keyword evidence="6" id="KW-1185">Reference proteome</keyword>
<keyword evidence="3" id="KW-0326">Glycosidase</keyword>
<name>A0ABD3HYC5_9MARC</name>
<evidence type="ECO:0000313" key="6">
    <source>
        <dbReference type="Proteomes" id="UP001633002"/>
    </source>
</evidence>
<accession>A0ABD3HYC5</accession>
<comment type="caution">
    <text evidence="5">The sequence shown here is derived from an EMBL/GenBank/DDBJ whole genome shotgun (WGS) entry which is preliminary data.</text>
</comment>
<sequence length="803" mass="89755">MAPLVLLLNASKLLGVAGIVAIAADSIAYRRFRKQNLDPFQNPLDENAEILARFELDADVDEGGFFFALATAPAHVEDKLKDAWLEFAEQSEGKQISTTGQPEIRDEKAESTGISLVEELQAAKLNEAREKEDREKSGAVVDEGKPVSSGGANVVESRGESSGAAIQRAGENTNPDTPPSGGILSEWEVLSEGSDKGRLSRSPSSEREEKAVMYPSTEQSERSATEDTAPELQLEDAPPPFPASRESLPSNADIVKNEAAKASTEQATLVNVPKTGRQLVKVGMEAMIRGIQQVTEDDPTANVAAWQNAFHPEERLRFWSEPDTELKLARDANVSVFRMGVDWSRIMPVEPVDGLTSAVNWSVVKRYREIIERVRHYGMKVMLTLFHHSLPIWAASYGGWKKEKTVKYFVDFTRIVVEHYGDLVDFWITFNEPHVFAMLTYCAGAWPGGDPNILETATSILPNGVFQVAMGAMADAHLQAYDIIHANGQRISKRAKVGVAHHVSFMRPYGLFDVPLVMFSDSLTRFGYIDDVRKKLDYIGINYYGQEVVSAPGLKLVENDEYSESGRGVYPDGLYRILIDFHNRYKEYKIPYIITENGVSDSSDYIRRPYIVEHLLALRAAISKGVPVQGYCFWTTSDNWEWADGYGPKFGLVAVDRHRDLARTPRPSYYLFSEIAKTGYVTKEQRDKAWRELQEVAEEGKKRAFCRSVDEKGLMYSGGLDIPIERPFVSRDWRFGHYDYDGLQDPVSRFFRFITSGAFLGRGKKAKKAPGGIPESKEPYGMDFKGVPDVRFTEVQERATAAA</sequence>
<proteinExistence type="inferred from homology"/>
<dbReference type="EMBL" id="JBJQOH010000002">
    <property type="protein sequence ID" value="KAL3695901.1"/>
    <property type="molecule type" value="Genomic_DNA"/>
</dbReference>
<evidence type="ECO:0000256" key="1">
    <source>
        <dbReference type="ARBA" id="ARBA00010838"/>
    </source>
</evidence>
<dbReference type="PRINTS" id="PR00131">
    <property type="entry name" value="GLHYDRLASE1"/>
</dbReference>
<dbReference type="Proteomes" id="UP001633002">
    <property type="component" value="Unassembled WGS sequence"/>
</dbReference>
<organism evidence="5 6">
    <name type="scientific">Riccia sorocarpa</name>
    <dbReference type="NCBI Taxonomy" id="122646"/>
    <lineage>
        <taxon>Eukaryota</taxon>
        <taxon>Viridiplantae</taxon>
        <taxon>Streptophyta</taxon>
        <taxon>Embryophyta</taxon>
        <taxon>Marchantiophyta</taxon>
        <taxon>Marchantiopsida</taxon>
        <taxon>Marchantiidae</taxon>
        <taxon>Marchantiales</taxon>
        <taxon>Ricciaceae</taxon>
        <taxon>Riccia</taxon>
    </lineage>
</organism>
<feature type="compositionally biased region" description="Basic and acidic residues" evidence="4">
    <location>
        <begin position="193"/>
        <end position="211"/>
    </location>
</feature>
<feature type="region of interest" description="Disordered" evidence="4">
    <location>
        <begin position="126"/>
        <end position="248"/>
    </location>
</feature>
<gene>
    <name evidence="5" type="ORF">R1sor_009977</name>
</gene>
<feature type="compositionally biased region" description="Basic and acidic residues" evidence="4">
    <location>
        <begin position="126"/>
        <end position="145"/>
    </location>
</feature>
<dbReference type="Pfam" id="PF00232">
    <property type="entry name" value="Glyco_hydro_1"/>
    <property type="match status" value="2"/>
</dbReference>
<dbReference type="PANTHER" id="PTHR10353:SF209">
    <property type="entry name" value="GALACTOLIPID GALACTOSYLTRANSFERASE SFR2, CHLOROPLASTIC"/>
    <property type="match status" value="1"/>
</dbReference>
<dbReference type="SUPFAM" id="SSF51445">
    <property type="entry name" value="(Trans)glycosidases"/>
    <property type="match status" value="1"/>
</dbReference>
<evidence type="ECO:0000256" key="3">
    <source>
        <dbReference type="ARBA" id="ARBA00023295"/>
    </source>
</evidence>
<dbReference type="Gene3D" id="3.20.20.80">
    <property type="entry name" value="Glycosidases"/>
    <property type="match status" value="1"/>
</dbReference>
<dbReference type="GO" id="GO:0016798">
    <property type="term" value="F:hydrolase activity, acting on glycosyl bonds"/>
    <property type="evidence" value="ECO:0007669"/>
    <property type="project" value="UniProtKB-KW"/>
</dbReference>
<reference evidence="5 6" key="1">
    <citation type="submission" date="2024-09" db="EMBL/GenBank/DDBJ databases">
        <title>Chromosome-scale assembly of Riccia sorocarpa.</title>
        <authorList>
            <person name="Paukszto L."/>
        </authorList>
    </citation>
    <scope>NUCLEOTIDE SEQUENCE [LARGE SCALE GENOMIC DNA]</scope>
    <source>
        <strain evidence="5">LP-2024</strain>
        <tissue evidence="5">Aerial parts of the thallus</tissue>
    </source>
</reference>
<dbReference type="PANTHER" id="PTHR10353">
    <property type="entry name" value="GLYCOSYL HYDROLASE"/>
    <property type="match status" value="1"/>
</dbReference>
<dbReference type="AlphaFoldDB" id="A0ABD3HYC5"/>
<evidence type="ECO:0000256" key="2">
    <source>
        <dbReference type="ARBA" id="ARBA00022801"/>
    </source>
</evidence>